<reference evidence="4" key="1">
    <citation type="journal article" date="2020" name="Stud. Mycol.">
        <title>101 Dothideomycetes genomes: a test case for predicting lifestyles and emergence of pathogens.</title>
        <authorList>
            <person name="Haridas S."/>
            <person name="Albert R."/>
            <person name="Binder M."/>
            <person name="Bloem J."/>
            <person name="Labutti K."/>
            <person name="Salamov A."/>
            <person name="Andreopoulos B."/>
            <person name="Baker S."/>
            <person name="Barry K."/>
            <person name="Bills G."/>
            <person name="Bluhm B."/>
            <person name="Cannon C."/>
            <person name="Castanera R."/>
            <person name="Culley D."/>
            <person name="Daum C."/>
            <person name="Ezra D."/>
            <person name="Gonzalez J."/>
            <person name="Henrissat B."/>
            <person name="Kuo A."/>
            <person name="Liang C."/>
            <person name="Lipzen A."/>
            <person name="Lutzoni F."/>
            <person name="Magnuson J."/>
            <person name="Mondo S."/>
            <person name="Nolan M."/>
            <person name="Ohm R."/>
            <person name="Pangilinan J."/>
            <person name="Park H.-J."/>
            <person name="Ramirez L."/>
            <person name="Alfaro M."/>
            <person name="Sun H."/>
            <person name="Tritt A."/>
            <person name="Yoshinaga Y."/>
            <person name="Zwiers L.-H."/>
            <person name="Turgeon B."/>
            <person name="Goodwin S."/>
            <person name="Spatafora J."/>
            <person name="Crous P."/>
            <person name="Grigoriev I."/>
        </authorList>
    </citation>
    <scope>NUCLEOTIDE SEQUENCE</scope>
    <source>
        <strain evidence="4">CBS 125425</strain>
    </source>
</reference>
<name>A0A9P4QP14_9PLEO</name>
<proteinExistence type="predicted"/>
<evidence type="ECO:0000256" key="2">
    <source>
        <dbReference type="ARBA" id="ARBA00022777"/>
    </source>
</evidence>
<sequence length="328" mass="36018">MQHIIAVGAVYIDTILTVPHFPGEDQKLRATSLTRRRGGNTANTLEVLQQLLDIYDGDREATEPHLHLLSVLPAKGSESANFIQDSLKGVELDSSVIYREGACEAASSYIIKSQDSGTRTIVNYNELPEMTLDEFVAKVKPITSPGTKNGWYHFEGRIPDVLLPCFRYIRSSRDHCDFKISVEVEKPGREGLPALAAEADVVFFSKLWAEDQGFTSARECLDAQLSYTKQSALLCCTWGSMGATAVQKSLNQAHTWASTDAWKSNQLVVDTIGAGDTFTAGILYGVVYAKDWSLHDTLSFANELAGRKVTQDGFSSLGQAIRHCLAPH</sequence>
<feature type="domain" description="Carbohydrate kinase PfkB" evidence="3">
    <location>
        <begin position="1"/>
        <end position="314"/>
    </location>
</feature>
<dbReference type="PANTHER" id="PTHR42774">
    <property type="entry name" value="PHOSPHOTRANSFERASE SYSTEM TRANSPORT PROTEIN"/>
    <property type="match status" value="1"/>
</dbReference>
<dbReference type="InterPro" id="IPR002173">
    <property type="entry name" value="Carboh/pur_kinase_PfkB_CS"/>
</dbReference>
<keyword evidence="5" id="KW-1185">Reference proteome</keyword>
<evidence type="ECO:0000313" key="5">
    <source>
        <dbReference type="Proteomes" id="UP000799444"/>
    </source>
</evidence>
<dbReference type="EMBL" id="ML996204">
    <property type="protein sequence ID" value="KAF2731013.1"/>
    <property type="molecule type" value="Genomic_DNA"/>
</dbReference>
<evidence type="ECO:0000256" key="1">
    <source>
        <dbReference type="ARBA" id="ARBA00022679"/>
    </source>
</evidence>
<dbReference type="PANTHER" id="PTHR42774:SF3">
    <property type="entry name" value="KETOHEXOKINASE"/>
    <property type="match status" value="1"/>
</dbReference>
<comment type="caution">
    <text evidence="4">The sequence shown here is derived from an EMBL/GenBank/DDBJ whole genome shotgun (WGS) entry which is preliminary data.</text>
</comment>
<keyword evidence="1" id="KW-0808">Transferase</keyword>
<dbReference type="InterPro" id="IPR029056">
    <property type="entry name" value="Ribokinase-like"/>
</dbReference>
<dbReference type="GO" id="GO:0016301">
    <property type="term" value="F:kinase activity"/>
    <property type="evidence" value="ECO:0007669"/>
    <property type="project" value="UniProtKB-KW"/>
</dbReference>
<dbReference type="InterPro" id="IPR052562">
    <property type="entry name" value="Ketohexokinase-related"/>
</dbReference>
<dbReference type="Gene3D" id="3.40.1190.20">
    <property type="match status" value="1"/>
</dbReference>
<gene>
    <name evidence="4" type="ORF">EJ04DRAFT_499399</name>
</gene>
<organism evidence="4 5">
    <name type="scientific">Polyplosphaeria fusca</name>
    <dbReference type="NCBI Taxonomy" id="682080"/>
    <lineage>
        <taxon>Eukaryota</taxon>
        <taxon>Fungi</taxon>
        <taxon>Dikarya</taxon>
        <taxon>Ascomycota</taxon>
        <taxon>Pezizomycotina</taxon>
        <taxon>Dothideomycetes</taxon>
        <taxon>Pleosporomycetidae</taxon>
        <taxon>Pleosporales</taxon>
        <taxon>Tetraplosphaeriaceae</taxon>
        <taxon>Polyplosphaeria</taxon>
    </lineage>
</organism>
<dbReference type="Pfam" id="PF00294">
    <property type="entry name" value="PfkB"/>
    <property type="match status" value="1"/>
</dbReference>
<dbReference type="AlphaFoldDB" id="A0A9P4QP14"/>
<keyword evidence="2" id="KW-0418">Kinase</keyword>
<evidence type="ECO:0000259" key="3">
    <source>
        <dbReference type="Pfam" id="PF00294"/>
    </source>
</evidence>
<dbReference type="InterPro" id="IPR011611">
    <property type="entry name" value="PfkB_dom"/>
</dbReference>
<dbReference type="OrthoDB" id="204058at2759"/>
<accession>A0A9P4QP14</accession>
<dbReference type="PROSITE" id="PS00584">
    <property type="entry name" value="PFKB_KINASES_2"/>
    <property type="match status" value="1"/>
</dbReference>
<protein>
    <submittedName>
        <fullName evidence="4">Ketohexokinase</fullName>
    </submittedName>
</protein>
<dbReference type="SUPFAM" id="SSF53613">
    <property type="entry name" value="Ribokinase-like"/>
    <property type="match status" value="1"/>
</dbReference>
<evidence type="ECO:0000313" key="4">
    <source>
        <dbReference type="EMBL" id="KAF2731013.1"/>
    </source>
</evidence>
<dbReference type="Proteomes" id="UP000799444">
    <property type="component" value="Unassembled WGS sequence"/>
</dbReference>